<dbReference type="Proteomes" id="UP000582213">
    <property type="component" value="Unassembled WGS sequence"/>
</dbReference>
<dbReference type="InterPro" id="IPR006379">
    <property type="entry name" value="HAD-SF_hydro_IIB"/>
</dbReference>
<dbReference type="SUPFAM" id="SSF56784">
    <property type="entry name" value="HAD-like"/>
    <property type="match status" value="1"/>
</dbReference>
<dbReference type="Pfam" id="PF08282">
    <property type="entry name" value="Hydrolase_3"/>
    <property type="match status" value="1"/>
</dbReference>
<comment type="function">
    <text evidence="5">Catalyzes the dephosphorylation of 2-phosphoglycolate.</text>
</comment>
<keyword evidence="4 5" id="KW-0119">Carbohydrate metabolism</keyword>
<keyword evidence="2 5" id="KW-0378">Hydrolase</keyword>
<comment type="caution">
    <text evidence="7">The sequence shown here is derived from an EMBL/GenBank/DDBJ whole genome shotgun (WGS) entry which is preliminary data.</text>
</comment>
<evidence type="ECO:0000256" key="5">
    <source>
        <dbReference type="HAMAP-Rule" id="MF_01419"/>
    </source>
</evidence>
<dbReference type="Gene3D" id="3.90.1070.10">
    <property type="match status" value="1"/>
</dbReference>
<feature type="binding site" evidence="5">
    <location>
        <position position="10"/>
    </location>
    <ligand>
        <name>Mg(2+)</name>
        <dbReference type="ChEBI" id="CHEBI:18420"/>
    </ligand>
</feature>
<dbReference type="HAMAP" id="MF_01419">
    <property type="entry name" value="GPH_hydrolase_arch"/>
    <property type="match status" value="1"/>
</dbReference>
<reference evidence="7 8" key="1">
    <citation type="submission" date="2020-08" db="EMBL/GenBank/DDBJ databases">
        <title>Genomic Encyclopedia of Type Strains, Phase IV (KMG-IV): sequencing the most valuable type-strain genomes for metagenomic binning, comparative biology and taxonomic classification.</title>
        <authorList>
            <person name="Goeker M."/>
        </authorList>
    </citation>
    <scope>NUCLEOTIDE SEQUENCE [LARGE SCALE GENOMIC DNA]</scope>
    <source>
        <strain evidence="7 8">DSM 12421</strain>
    </source>
</reference>
<feature type="binding site" evidence="5">
    <location>
        <position position="145"/>
    </location>
    <ligand>
        <name>substrate</name>
    </ligand>
</feature>
<dbReference type="InterPro" id="IPR006382">
    <property type="entry name" value="PGPase"/>
</dbReference>
<dbReference type="PANTHER" id="PTHR10000">
    <property type="entry name" value="PHOSPHOSERINE PHOSPHATASE"/>
    <property type="match status" value="1"/>
</dbReference>
<evidence type="ECO:0000256" key="3">
    <source>
        <dbReference type="ARBA" id="ARBA00022842"/>
    </source>
</evidence>
<evidence type="ECO:0000256" key="6">
    <source>
        <dbReference type="NCBIfam" id="TIGR01487"/>
    </source>
</evidence>
<feature type="active site" description="Nucleophile" evidence="5">
    <location>
        <position position="8"/>
    </location>
</feature>
<comment type="cofactor">
    <cofactor evidence="5">
        <name>Mg(2+)</name>
        <dbReference type="ChEBI" id="CHEBI:18420"/>
    </cofactor>
</comment>
<dbReference type="GO" id="GO:0000287">
    <property type="term" value="F:magnesium ion binding"/>
    <property type="evidence" value="ECO:0007669"/>
    <property type="project" value="InterPro"/>
</dbReference>
<dbReference type="GO" id="GO:0008967">
    <property type="term" value="F:phosphoglycolate phosphatase activity"/>
    <property type="evidence" value="ECO:0007669"/>
    <property type="project" value="UniProtKB-UniRule"/>
</dbReference>
<dbReference type="NCBIfam" id="TIGR01482">
    <property type="entry name" value="SPP-subfamily"/>
    <property type="match status" value="1"/>
</dbReference>
<dbReference type="NCBIfam" id="TIGR01487">
    <property type="entry name" value="Pglycolate_arch"/>
    <property type="match status" value="1"/>
</dbReference>
<comment type="similarity">
    <text evidence="5">Belongs to the archaeal SPP-like hydrolase family.</text>
</comment>
<dbReference type="EC" id="3.1.3.18" evidence="5 6"/>
<dbReference type="GO" id="GO:0005829">
    <property type="term" value="C:cytosol"/>
    <property type="evidence" value="ECO:0007669"/>
    <property type="project" value="TreeGrafter"/>
</dbReference>
<dbReference type="PANTHER" id="PTHR10000:SF8">
    <property type="entry name" value="HAD SUPERFAMILY HYDROLASE-LIKE, TYPE 3"/>
    <property type="match status" value="1"/>
</dbReference>
<protein>
    <recommendedName>
        <fullName evidence="5 6">Phosphoglycolate phosphatase</fullName>
        <shortName evidence="5">PGP</shortName>
        <shortName evidence="5">PGPase</shortName>
        <ecNumber evidence="5 6">3.1.3.18</ecNumber>
    </recommendedName>
</protein>
<dbReference type="AlphaFoldDB" id="A0A7J9RRV0"/>
<dbReference type="EMBL" id="JACHFY010000004">
    <property type="protein sequence ID" value="MBB5253465.1"/>
    <property type="molecule type" value="Genomic_DNA"/>
</dbReference>
<dbReference type="NCBIfam" id="TIGR01484">
    <property type="entry name" value="HAD-SF-IIB"/>
    <property type="match status" value="1"/>
</dbReference>
<gene>
    <name evidence="7" type="ORF">HNQ62_001226</name>
</gene>
<evidence type="ECO:0000256" key="4">
    <source>
        <dbReference type="ARBA" id="ARBA00023277"/>
    </source>
</evidence>
<feature type="binding site" evidence="5">
    <location>
        <position position="171"/>
    </location>
    <ligand>
        <name>Mg(2+)</name>
        <dbReference type="ChEBI" id="CHEBI:18420"/>
    </ligand>
</feature>
<dbReference type="InterPro" id="IPR036412">
    <property type="entry name" value="HAD-like_sf"/>
</dbReference>
<evidence type="ECO:0000256" key="2">
    <source>
        <dbReference type="ARBA" id="ARBA00022801"/>
    </source>
</evidence>
<keyword evidence="1 5" id="KW-0479">Metal-binding</keyword>
<name>A0A7J9RRV0_SULOH</name>
<feature type="binding site" evidence="5">
    <location>
        <position position="8"/>
    </location>
    <ligand>
        <name>Mg(2+)</name>
        <dbReference type="ChEBI" id="CHEBI:18420"/>
    </ligand>
</feature>
<organism evidence="7 8">
    <name type="scientific">Sulfurisphaera ohwakuensis</name>
    <dbReference type="NCBI Taxonomy" id="69656"/>
    <lineage>
        <taxon>Archaea</taxon>
        <taxon>Thermoproteota</taxon>
        <taxon>Thermoprotei</taxon>
        <taxon>Sulfolobales</taxon>
        <taxon>Sulfolobaceae</taxon>
        <taxon>Sulfurisphaera</taxon>
    </lineage>
</organism>
<evidence type="ECO:0000256" key="1">
    <source>
        <dbReference type="ARBA" id="ARBA00022723"/>
    </source>
</evidence>
<keyword evidence="3 5" id="KW-0460">Magnesium</keyword>
<sequence>MNIMVLSDFDRTLSDEKDNFIIKQEVVEVVNKFSAKFLFFVVTGRERKYMDILAKGLFPTGWIIENGGIIILRDKEIKLADEKWYEIRKNLAKILDKNGIKYSLGEVIIYVNSAIDYKDKLDKINEAKIEWNRSDAMIMPKSVSKGEAVKILKSILNFEGVTIAIGDSQNDISLFSVADIKVAVANALPEIKAISDIVLDKEDGIGVMRFLEKILNDGSYLEKLIGFRK</sequence>
<evidence type="ECO:0000313" key="7">
    <source>
        <dbReference type="EMBL" id="MBB5253465.1"/>
    </source>
</evidence>
<accession>A0A7J9RRV0</accession>
<comment type="catalytic activity">
    <reaction evidence="5">
        <text>2-phosphoglycolate + H2O = glycolate + phosphate</text>
        <dbReference type="Rhea" id="RHEA:14369"/>
        <dbReference type="ChEBI" id="CHEBI:15377"/>
        <dbReference type="ChEBI" id="CHEBI:29805"/>
        <dbReference type="ChEBI" id="CHEBI:43474"/>
        <dbReference type="ChEBI" id="CHEBI:58033"/>
        <dbReference type="EC" id="3.1.3.18"/>
    </reaction>
</comment>
<proteinExistence type="inferred from homology"/>
<feature type="binding site" evidence="5">
    <location>
        <position position="167"/>
    </location>
    <ligand>
        <name>Mg(2+)</name>
        <dbReference type="ChEBI" id="CHEBI:18420"/>
    </ligand>
</feature>
<dbReference type="InterPro" id="IPR023214">
    <property type="entry name" value="HAD_sf"/>
</dbReference>
<evidence type="ECO:0000313" key="8">
    <source>
        <dbReference type="Proteomes" id="UP000582213"/>
    </source>
</evidence>
<dbReference type="Gene3D" id="3.40.50.1000">
    <property type="entry name" value="HAD superfamily/HAD-like"/>
    <property type="match status" value="1"/>
</dbReference>